<name>A0A6N8FR91_9CHRO</name>
<organism evidence="1 2">
    <name type="scientific">Gloeocapsopsis dulcis AAB1 = 1H9</name>
    <dbReference type="NCBI Taxonomy" id="1433147"/>
    <lineage>
        <taxon>Bacteria</taxon>
        <taxon>Bacillati</taxon>
        <taxon>Cyanobacteriota</taxon>
        <taxon>Cyanophyceae</taxon>
        <taxon>Oscillatoriophycideae</taxon>
        <taxon>Chroococcales</taxon>
        <taxon>Chroococcaceae</taxon>
        <taxon>Gloeocapsopsis</taxon>
        <taxon>Gloeocapsopsis dulcis</taxon>
    </lineage>
</organism>
<gene>
    <name evidence="1" type="ORF">BWI75_03310</name>
</gene>
<proteinExistence type="predicted"/>
<dbReference type="AlphaFoldDB" id="A0A6N8FR91"/>
<accession>A0A6N8FR91</accession>
<comment type="caution">
    <text evidence="1">The sequence shown here is derived from an EMBL/GenBank/DDBJ whole genome shotgun (WGS) entry which is preliminary data.</text>
</comment>
<evidence type="ECO:0000313" key="1">
    <source>
        <dbReference type="EMBL" id="MUL35409.1"/>
    </source>
</evidence>
<reference evidence="1 2" key="1">
    <citation type="journal article" date="2019" name="Front. Microbiol.">
        <title>Genomic Features for Desiccation Tolerance and Sugar Biosynthesis in the Extremophile Gloeocapsopsis sp. UTEX B3054.</title>
        <authorList>
            <person name="Urrejola C."/>
            <person name="Alcorta J."/>
            <person name="Salas L."/>
            <person name="Vasquez M."/>
            <person name="Polz M.F."/>
            <person name="Vicuna R."/>
            <person name="Diez B."/>
        </authorList>
    </citation>
    <scope>NUCLEOTIDE SEQUENCE [LARGE SCALE GENOMIC DNA]</scope>
    <source>
        <strain evidence="1 2">1H9</strain>
    </source>
</reference>
<dbReference type="RefSeq" id="WP_105218068.1">
    <property type="nucleotide sequence ID" value="NZ_CAWNSU010000075.1"/>
</dbReference>
<keyword evidence="2" id="KW-1185">Reference proteome</keyword>
<sequence length="232" mass="26446">MVSSETQKRAISLGKALVQELGLETGVDTLSRWMAHYVAEQIALAENAISDEKSEAEQRCFETVLKLWERRSSLPNDRYPFKSFEPIFKALNRIDPDNSQSYYFDDSRFQATANNNDTSKSQTNEVQSWINIALGIDRAARVLIDFALKQAACNAADEKTIAWIENATGISVDDENDISVIIRLVGETREDDHDEETLEKMRQGFRSRIEKLDAFIEFSSLLRTELVKELEN</sequence>
<protein>
    <submittedName>
        <fullName evidence="1">Uncharacterized protein</fullName>
    </submittedName>
</protein>
<dbReference type="Proteomes" id="UP000441797">
    <property type="component" value="Unassembled WGS sequence"/>
</dbReference>
<dbReference type="OrthoDB" id="4166375at2"/>
<evidence type="ECO:0000313" key="2">
    <source>
        <dbReference type="Proteomes" id="UP000441797"/>
    </source>
</evidence>
<dbReference type="EMBL" id="NAPY01000003">
    <property type="protein sequence ID" value="MUL35409.1"/>
    <property type="molecule type" value="Genomic_DNA"/>
</dbReference>